<dbReference type="PATRIC" id="fig|1666911.3.peg.2287"/>
<evidence type="ECO:0000259" key="1">
    <source>
        <dbReference type="Pfam" id="PF13280"/>
    </source>
</evidence>
<evidence type="ECO:0000313" key="3">
    <source>
        <dbReference type="Proteomes" id="UP000050465"/>
    </source>
</evidence>
<feature type="domain" description="WYL" evidence="1">
    <location>
        <begin position="266"/>
        <end position="317"/>
    </location>
</feature>
<sequence length="481" mass="55546">MFNQLPSPEVLNSLAKGRLADRLQRCVRLWVLLHRLYGETHWAHGLPQPFRYAHVRDRLFATTHGRTETAGVEVLSANCDRTCICQRSLETWLTESALPYSVADWQQQVIKLTHIEPQALSRMLKQSPFATVHRSIRDDLAHLAELGWLNREGSGRFCTVRSQDWPPLSEPLSGRSQAPLSSLSVSQTWEVLRALESIAFVQPNLEVIIQSLWDQLAVPLQKNAYAEPERRIFVHLDYILSESMQEHVDTLQEQVEQLWRDGSGIIQFDYSLKTSEKRMTVYPVCLHYARRAKYLSAYGPDPEGALGWHNYRLDRIVSERLTMVDWADSQVPKPLKNQYKAGKLPTSAAVSEALTEAWGFNFYLPRALLIMRFPPDFAQWYVHQSDRHATFQPIAYKQLPALIKQEITDAKARKAVLHILSSRDPNDAYYRAWIRVGDINIVMRLRDWRPAGEVIAPLALRQQMHQESEAELSHYNCFDRR</sequence>
<dbReference type="EMBL" id="LJZR01000039">
    <property type="protein sequence ID" value="KPQ33068.1"/>
    <property type="molecule type" value="Genomic_DNA"/>
</dbReference>
<dbReference type="STRING" id="1666911.HLUCCA11_19695"/>
<dbReference type="NCBIfam" id="TIGR03985">
    <property type="entry name" value="TIGR03985 family CRISPR-associated protein"/>
    <property type="match status" value="1"/>
</dbReference>
<dbReference type="InterPro" id="IPR023816">
    <property type="entry name" value="CRISPR-assoc_CYA0889"/>
</dbReference>
<name>A0A0P7ZSF2_9CYAN</name>
<protein>
    <submittedName>
        <fullName evidence="2">CRISPR-associated protein, TIGR03985 family</fullName>
    </submittedName>
</protein>
<dbReference type="AlphaFoldDB" id="A0A0P7ZSF2"/>
<proteinExistence type="predicted"/>
<dbReference type="InterPro" id="IPR026881">
    <property type="entry name" value="WYL_dom"/>
</dbReference>
<dbReference type="Pfam" id="PF13280">
    <property type="entry name" value="WYL"/>
    <property type="match status" value="1"/>
</dbReference>
<comment type="caution">
    <text evidence="2">The sequence shown here is derived from an EMBL/GenBank/DDBJ whole genome shotgun (WGS) entry which is preliminary data.</text>
</comment>
<accession>A0A0P7ZSF2</accession>
<dbReference type="Proteomes" id="UP000050465">
    <property type="component" value="Unassembled WGS sequence"/>
</dbReference>
<organism evidence="2 3">
    <name type="scientific">Phormidesmis priestleyi Ana</name>
    <dbReference type="NCBI Taxonomy" id="1666911"/>
    <lineage>
        <taxon>Bacteria</taxon>
        <taxon>Bacillati</taxon>
        <taxon>Cyanobacteriota</taxon>
        <taxon>Cyanophyceae</taxon>
        <taxon>Leptolyngbyales</taxon>
        <taxon>Leptolyngbyaceae</taxon>
        <taxon>Phormidesmis</taxon>
    </lineage>
</organism>
<gene>
    <name evidence="2" type="ORF">HLUCCA11_19695</name>
</gene>
<evidence type="ECO:0000313" key="2">
    <source>
        <dbReference type="EMBL" id="KPQ33068.1"/>
    </source>
</evidence>
<reference evidence="2 3" key="1">
    <citation type="submission" date="2015-09" db="EMBL/GenBank/DDBJ databases">
        <title>Identification and resolution of microdiversity through metagenomic sequencing of parallel consortia.</title>
        <authorList>
            <person name="Nelson W.C."/>
            <person name="Romine M.F."/>
            <person name="Lindemann S.R."/>
        </authorList>
    </citation>
    <scope>NUCLEOTIDE SEQUENCE [LARGE SCALE GENOMIC DNA]</scope>
    <source>
        <strain evidence="2">Ana</strain>
    </source>
</reference>